<proteinExistence type="predicted"/>
<evidence type="ECO:0000313" key="2">
    <source>
        <dbReference type="Proteomes" id="UP001209540"/>
    </source>
</evidence>
<dbReference type="Proteomes" id="UP001209540">
    <property type="component" value="Unassembled WGS sequence"/>
</dbReference>
<dbReference type="AlphaFoldDB" id="A0AAD5K3T6"/>
<comment type="caution">
    <text evidence="1">The sequence shown here is derived from an EMBL/GenBank/DDBJ whole genome shotgun (WGS) entry which is preliminary data.</text>
</comment>
<keyword evidence="2" id="KW-1185">Reference proteome</keyword>
<dbReference type="EMBL" id="JAIXMP010000009">
    <property type="protein sequence ID" value="KAI9268209.1"/>
    <property type="molecule type" value="Genomic_DNA"/>
</dbReference>
<name>A0AAD5K3T6_9FUNG</name>
<evidence type="ECO:0000313" key="1">
    <source>
        <dbReference type="EMBL" id="KAI9268209.1"/>
    </source>
</evidence>
<gene>
    <name evidence="1" type="ORF">BDA99DRAFT_535721</name>
</gene>
<protein>
    <submittedName>
        <fullName evidence="1">Uncharacterized protein</fullName>
    </submittedName>
</protein>
<reference evidence="1" key="1">
    <citation type="journal article" date="2022" name="IScience">
        <title>Evolution of zygomycete secretomes and the origins of terrestrial fungal ecologies.</title>
        <authorList>
            <person name="Chang Y."/>
            <person name="Wang Y."/>
            <person name="Mondo S."/>
            <person name="Ahrendt S."/>
            <person name="Andreopoulos W."/>
            <person name="Barry K."/>
            <person name="Beard J."/>
            <person name="Benny G.L."/>
            <person name="Blankenship S."/>
            <person name="Bonito G."/>
            <person name="Cuomo C."/>
            <person name="Desiro A."/>
            <person name="Gervers K.A."/>
            <person name="Hundley H."/>
            <person name="Kuo A."/>
            <person name="LaButti K."/>
            <person name="Lang B.F."/>
            <person name="Lipzen A."/>
            <person name="O'Donnell K."/>
            <person name="Pangilinan J."/>
            <person name="Reynolds N."/>
            <person name="Sandor L."/>
            <person name="Smith M.E."/>
            <person name="Tsang A."/>
            <person name="Grigoriev I.V."/>
            <person name="Stajich J.E."/>
            <person name="Spatafora J.W."/>
        </authorList>
    </citation>
    <scope>NUCLEOTIDE SEQUENCE</scope>
    <source>
        <strain evidence="1">RSA 2281</strain>
    </source>
</reference>
<sequence length="195" mass="22294">MLGSSDNSINIQVIMESFDGNLKFDSSVYCLPAVDHVHHTQALLLVTKHLTSIFYQESDTNNTRFWGAEKMNPDNEWFLPQTQAMMVTHFSLPMAIILVISYHSIHPIIRQYNSHYGAKLRSSERKDYDDEKNAKNEGYSRLVISYMRAVYGCPRIQLLIIPRVIPIASKLKESIPLESTTTTTVYLVGHEQMSP</sequence>
<organism evidence="1 2">
    <name type="scientific">Phascolomyces articulosus</name>
    <dbReference type="NCBI Taxonomy" id="60185"/>
    <lineage>
        <taxon>Eukaryota</taxon>
        <taxon>Fungi</taxon>
        <taxon>Fungi incertae sedis</taxon>
        <taxon>Mucoromycota</taxon>
        <taxon>Mucoromycotina</taxon>
        <taxon>Mucoromycetes</taxon>
        <taxon>Mucorales</taxon>
        <taxon>Lichtheimiaceae</taxon>
        <taxon>Phascolomyces</taxon>
    </lineage>
</organism>
<accession>A0AAD5K3T6</accession>
<reference evidence="1" key="2">
    <citation type="submission" date="2023-02" db="EMBL/GenBank/DDBJ databases">
        <authorList>
            <consortium name="DOE Joint Genome Institute"/>
            <person name="Mondo S.J."/>
            <person name="Chang Y."/>
            <person name="Wang Y."/>
            <person name="Ahrendt S."/>
            <person name="Andreopoulos W."/>
            <person name="Barry K."/>
            <person name="Beard J."/>
            <person name="Benny G.L."/>
            <person name="Blankenship S."/>
            <person name="Bonito G."/>
            <person name="Cuomo C."/>
            <person name="Desiro A."/>
            <person name="Gervers K.A."/>
            <person name="Hundley H."/>
            <person name="Kuo A."/>
            <person name="LaButti K."/>
            <person name="Lang B.F."/>
            <person name="Lipzen A."/>
            <person name="O'Donnell K."/>
            <person name="Pangilinan J."/>
            <person name="Reynolds N."/>
            <person name="Sandor L."/>
            <person name="Smith M.W."/>
            <person name="Tsang A."/>
            <person name="Grigoriev I.V."/>
            <person name="Stajich J.E."/>
            <person name="Spatafora J.W."/>
        </authorList>
    </citation>
    <scope>NUCLEOTIDE SEQUENCE</scope>
    <source>
        <strain evidence="1">RSA 2281</strain>
    </source>
</reference>